<dbReference type="EMBL" id="KK107109">
    <property type="protein sequence ID" value="EZA59188.1"/>
    <property type="molecule type" value="Genomic_DNA"/>
</dbReference>
<dbReference type="OrthoDB" id="3509362at2759"/>
<evidence type="ECO:0000313" key="2">
    <source>
        <dbReference type="EMBL" id="EZA59188.1"/>
    </source>
</evidence>
<organism evidence="2 3">
    <name type="scientific">Ooceraea biroi</name>
    <name type="common">Clonal raider ant</name>
    <name type="synonym">Cerapachys biroi</name>
    <dbReference type="NCBI Taxonomy" id="2015173"/>
    <lineage>
        <taxon>Eukaryota</taxon>
        <taxon>Metazoa</taxon>
        <taxon>Ecdysozoa</taxon>
        <taxon>Arthropoda</taxon>
        <taxon>Hexapoda</taxon>
        <taxon>Insecta</taxon>
        <taxon>Pterygota</taxon>
        <taxon>Neoptera</taxon>
        <taxon>Endopterygota</taxon>
        <taxon>Hymenoptera</taxon>
        <taxon>Apocrita</taxon>
        <taxon>Aculeata</taxon>
        <taxon>Formicoidea</taxon>
        <taxon>Formicidae</taxon>
        <taxon>Dorylinae</taxon>
        <taxon>Ooceraea</taxon>
    </lineage>
</organism>
<dbReference type="InterPro" id="IPR011032">
    <property type="entry name" value="GroES-like_sf"/>
</dbReference>
<keyword evidence="3" id="KW-1185">Reference proteome</keyword>
<feature type="domain" description="Alcohol dehydrogenase-like N-terminal" evidence="1">
    <location>
        <begin position="67"/>
        <end position="144"/>
    </location>
</feature>
<dbReference type="InterPro" id="IPR013154">
    <property type="entry name" value="ADH-like_N"/>
</dbReference>
<accession>A0A026WTB5</accession>
<dbReference type="OMA" id="CLAHYRV"/>
<dbReference type="Proteomes" id="UP000053097">
    <property type="component" value="Unassembled WGS sequence"/>
</dbReference>
<dbReference type="Gene3D" id="3.90.180.10">
    <property type="entry name" value="Medium-chain alcohol dehydrogenases, catalytic domain"/>
    <property type="match status" value="1"/>
</dbReference>
<dbReference type="Pfam" id="PF08240">
    <property type="entry name" value="ADH_N"/>
    <property type="match status" value="1"/>
</dbReference>
<dbReference type="SUPFAM" id="SSF50129">
    <property type="entry name" value="GroES-like"/>
    <property type="match status" value="1"/>
</dbReference>
<proteinExistence type="predicted"/>
<reference evidence="2 3" key="1">
    <citation type="journal article" date="2014" name="Curr. Biol.">
        <title>The genome of the clonal raider ant Cerapachys biroi.</title>
        <authorList>
            <person name="Oxley P.R."/>
            <person name="Ji L."/>
            <person name="Fetter-Pruneda I."/>
            <person name="McKenzie S.K."/>
            <person name="Li C."/>
            <person name="Hu H."/>
            <person name="Zhang G."/>
            <person name="Kronauer D.J."/>
        </authorList>
    </citation>
    <scope>NUCLEOTIDE SEQUENCE [LARGE SCALE GENOMIC DNA]</scope>
</reference>
<sequence>MKLFAEPRVTIKKRFEIFMRYSKLVKLATCLERIRKLIEPASSTQTGRQVRAAVLHGPRNLKLEYIPEEVRVDVRFCGLTGSDVLLWRGEHRRTPEPTMVLGFQVSGTILEMGGLAHEQTDYQIGEEVVVHNYPACSGLAETCLAHYRVRQNCLEKLTLLLTVPLGVCKSLNRRGIKLLSERWQKIIDSNGQYFD</sequence>
<dbReference type="AlphaFoldDB" id="A0A026WTB5"/>
<gene>
    <name evidence="2" type="ORF">X777_15830</name>
</gene>
<name>A0A026WTB5_OOCBI</name>
<protein>
    <submittedName>
        <fullName evidence="2">Quinone oxidoreductase-like protein</fullName>
    </submittedName>
</protein>
<evidence type="ECO:0000259" key="1">
    <source>
        <dbReference type="Pfam" id="PF08240"/>
    </source>
</evidence>
<dbReference type="STRING" id="2015173.A0A026WTB5"/>
<evidence type="ECO:0000313" key="3">
    <source>
        <dbReference type="Proteomes" id="UP000053097"/>
    </source>
</evidence>